<feature type="transmembrane region" description="Helical" evidence="1">
    <location>
        <begin position="7"/>
        <end position="26"/>
    </location>
</feature>
<keyword evidence="1" id="KW-0472">Membrane</keyword>
<sequence length="42" mass="4897">MLYRDDIMYPVVLTVQLNFVGFMANFSPEKRMFEVANPVIIS</sequence>
<name>X0XRN6_9ZZZZ</name>
<keyword evidence="1" id="KW-0812">Transmembrane</keyword>
<dbReference type="EMBL" id="BARS01033661">
    <property type="protein sequence ID" value="GAG27526.1"/>
    <property type="molecule type" value="Genomic_DNA"/>
</dbReference>
<gene>
    <name evidence="2" type="ORF">S01H1_52103</name>
</gene>
<dbReference type="AlphaFoldDB" id="X0XRN6"/>
<reference evidence="2" key="1">
    <citation type="journal article" date="2014" name="Front. Microbiol.">
        <title>High frequency of phylogenetically diverse reductive dehalogenase-homologous genes in deep subseafloor sedimentary metagenomes.</title>
        <authorList>
            <person name="Kawai M."/>
            <person name="Futagami T."/>
            <person name="Toyoda A."/>
            <person name="Takaki Y."/>
            <person name="Nishi S."/>
            <person name="Hori S."/>
            <person name="Arai W."/>
            <person name="Tsubouchi T."/>
            <person name="Morono Y."/>
            <person name="Uchiyama I."/>
            <person name="Ito T."/>
            <person name="Fujiyama A."/>
            <person name="Inagaki F."/>
            <person name="Takami H."/>
        </authorList>
    </citation>
    <scope>NUCLEOTIDE SEQUENCE</scope>
    <source>
        <strain evidence="2">Expedition CK06-06</strain>
    </source>
</reference>
<proteinExistence type="predicted"/>
<keyword evidence="1" id="KW-1133">Transmembrane helix</keyword>
<organism evidence="2">
    <name type="scientific">marine sediment metagenome</name>
    <dbReference type="NCBI Taxonomy" id="412755"/>
    <lineage>
        <taxon>unclassified sequences</taxon>
        <taxon>metagenomes</taxon>
        <taxon>ecological metagenomes</taxon>
    </lineage>
</organism>
<accession>X0XRN6</accession>
<comment type="caution">
    <text evidence="2">The sequence shown here is derived from an EMBL/GenBank/DDBJ whole genome shotgun (WGS) entry which is preliminary data.</text>
</comment>
<evidence type="ECO:0000313" key="2">
    <source>
        <dbReference type="EMBL" id="GAG27526.1"/>
    </source>
</evidence>
<evidence type="ECO:0000256" key="1">
    <source>
        <dbReference type="SAM" id="Phobius"/>
    </source>
</evidence>
<protein>
    <submittedName>
        <fullName evidence="2">Uncharacterized protein</fullName>
    </submittedName>
</protein>